<comment type="caution">
    <text evidence="3">The sequence shown here is derived from an EMBL/GenBank/DDBJ whole genome shotgun (WGS) entry which is preliminary data.</text>
</comment>
<feature type="binding site" evidence="1">
    <location>
        <position position="399"/>
    </location>
    <ligand>
        <name>Zn(2+)</name>
        <dbReference type="ChEBI" id="CHEBI:29105"/>
    </ligand>
</feature>
<evidence type="ECO:0008006" key="5">
    <source>
        <dbReference type="Google" id="ProtNLM"/>
    </source>
</evidence>
<feature type="compositionally biased region" description="Low complexity" evidence="2">
    <location>
        <begin position="27"/>
        <end position="58"/>
    </location>
</feature>
<dbReference type="GO" id="GO:0008725">
    <property type="term" value="F:DNA-3-methyladenine glycosylase activity"/>
    <property type="evidence" value="ECO:0007669"/>
    <property type="project" value="InterPro"/>
</dbReference>
<feature type="binding site" evidence="1">
    <location>
        <position position="226"/>
    </location>
    <ligand>
        <name>Zn(2+)</name>
        <dbReference type="ChEBI" id="CHEBI:29105"/>
    </ligand>
</feature>
<feature type="compositionally biased region" description="Polar residues" evidence="2">
    <location>
        <begin position="120"/>
        <end position="133"/>
    </location>
</feature>
<dbReference type="AlphaFoldDB" id="A0AAV3S1M9"/>
<accession>A0AAV3S1M9</accession>
<evidence type="ECO:0000256" key="1">
    <source>
        <dbReference type="PIRSR" id="PIRSR605019-1"/>
    </source>
</evidence>
<dbReference type="PANTHER" id="PTHR31116">
    <property type="entry name" value="OS04G0501200 PROTEIN"/>
    <property type="match status" value="1"/>
</dbReference>
<dbReference type="InterPro" id="IPR011257">
    <property type="entry name" value="DNA_glycosylase"/>
</dbReference>
<evidence type="ECO:0000256" key="2">
    <source>
        <dbReference type="SAM" id="MobiDB-lite"/>
    </source>
</evidence>
<dbReference type="GO" id="GO:0046872">
    <property type="term" value="F:metal ion binding"/>
    <property type="evidence" value="ECO:0007669"/>
    <property type="project" value="UniProtKB-KW"/>
</dbReference>
<feature type="compositionally biased region" description="Polar residues" evidence="2">
    <location>
        <begin position="183"/>
        <end position="208"/>
    </location>
</feature>
<evidence type="ECO:0000313" key="3">
    <source>
        <dbReference type="EMBL" id="GAA0186462.1"/>
    </source>
</evidence>
<dbReference type="PANTHER" id="PTHR31116:SF5">
    <property type="entry name" value="OS06G0649800 PROTEIN"/>
    <property type="match status" value="1"/>
</dbReference>
<dbReference type="InterPro" id="IPR005019">
    <property type="entry name" value="Adenine_glyco"/>
</dbReference>
<name>A0AAV3S1M9_LITER</name>
<sequence>MNSSDSEARPVFAPAGNKSISLHQPQKPNSKSKLNNSDSLTSPNSNSKLNLNIKSDSLTSPNYDRSPPALSTPYLKKSTPVLRKSFSSISRHQEARAVLMRSNLSMNSSCSSDSLHEPLTSPTCANPPALSTTESRKSTPVLRKSMSSISRVQEARVALMRSNLSMSASCSSSDSLQSRGSTGRISQRSLRNSQRKSTQCGGSRGQKSVENNVEEKGVIWGDKKRCGWVTSNTDPIYAAFHDEEWGVPVHDDKKLFELLSLCSALAELTWPVILNRRHLFREVFQDFDPVAISKLNDKKIATAGSPASALLSELKLRAIIENARQTCKIISELGSFDKYIWGFVNYKPIVGHFRYPRQVPIKTSKADAISKDLVRRGFRGIGPTVVYSFMQVAGIANDHLIGCFRFHDCIAANDATDKDDSLLLNKTDGKQAENAADLGLAREIDDLNLC</sequence>
<evidence type="ECO:0000313" key="4">
    <source>
        <dbReference type="Proteomes" id="UP001454036"/>
    </source>
</evidence>
<organism evidence="3 4">
    <name type="scientific">Lithospermum erythrorhizon</name>
    <name type="common">Purple gromwell</name>
    <name type="synonym">Lithospermum officinale var. erythrorhizon</name>
    <dbReference type="NCBI Taxonomy" id="34254"/>
    <lineage>
        <taxon>Eukaryota</taxon>
        <taxon>Viridiplantae</taxon>
        <taxon>Streptophyta</taxon>
        <taxon>Embryophyta</taxon>
        <taxon>Tracheophyta</taxon>
        <taxon>Spermatophyta</taxon>
        <taxon>Magnoliopsida</taxon>
        <taxon>eudicotyledons</taxon>
        <taxon>Gunneridae</taxon>
        <taxon>Pentapetalae</taxon>
        <taxon>asterids</taxon>
        <taxon>lamiids</taxon>
        <taxon>Boraginales</taxon>
        <taxon>Boraginaceae</taxon>
        <taxon>Boraginoideae</taxon>
        <taxon>Lithospermeae</taxon>
        <taxon>Lithospermum</taxon>
    </lineage>
</organism>
<dbReference type="Proteomes" id="UP001454036">
    <property type="component" value="Unassembled WGS sequence"/>
</dbReference>
<dbReference type="Gene3D" id="1.10.340.30">
    <property type="entry name" value="Hypothetical protein, domain 2"/>
    <property type="match status" value="1"/>
</dbReference>
<feature type="binding site" evidence="1">
    <location>
        <position position="241"/>
    </location>
    <ligand>
        <name>Zn(2+)</name>
        <dbReference type="ChEBI" id="CHEBI:29105"/>
    </ligand>
</feature>
<feature type="region of interest" description="Disordered" evidence="2">
    <location>
        <begin position="1"/>
        <end position="76"/>
    </location>
</feature>
<keyword evidence="1" id="KW-0479">Metal-binding</keyword>
<dbReference type="Pfam" id="PF03352">
    <property type="entry name" value="Adenine_glyco"/>
    <property type="match status" value="1"/>
</dbReference>
<proteinExistence type="predicted"/>
<feature type="region of interest" description="Disordered" evidence="2">
    <location>
        <begin position="106"/>
        <end position="150"/>
    </location>
</feature>
<dbReference type="SUPFAM" id="SSF48150">
    <property type="entry name" value="DNA-glycosylase"/>
    <property type="match status" value="1"/>
</dbReference>
<keyword evidence="1" id="KW-0862">Zinc</keyword>
<feature type="binding site" evidence="1">
    <location>
        <position position="403"/>
    </location>
    <ligand>
        <name>Zn(2+)</name>
        <dbReference type="ChEBI" id="CHEBI:29105"/>
    </ligand>
</feature>
<keyword evidence="4" id="KW-1185">Reference proteome</keyword>
<protein>
    <recommendedName>
        <fullName evidence="5">DNA-3-methyladenine glycosylase I</fullName>
    </recommendedName>
</protein>
<dbReference type="GO" id="GO:0006284">
    <property type="term" value="P:base-excision repair"/>
    <property type="evidence" value="ECO:0007669"/>
    <property type="project" value="InterPro"/>
</dbReference>
<gene>
    <name evidence="3" type="ORF">LIER_33750</name>
</gene>
<reference evidence="3 4" key="1">
    <citation type="submission" date="2024-01" db="EMBL/GenBank/DDBJ databases">
        <title>The complete chloroplast genome sequence of Lithospermum erythrorhizon: insights into the phylogenetic relationship among Boraginaceae species and the maternal lineages of purple gromwells.</title>
        <authorList>
            <person name="Okada T."/>
            <person name="Watanabe K."/>
        </authorList>
    </citation>
    <scope>NUCLEOTIDE SEQUENCE [LARGE SCALE GENOMIC DNA]</scope>
</reference>
<feature type="compositionally biased region" description="Low complexity" evidence="2">
    <location>
        <begin position="168"/>
        <end position="181"/>
    </location>
</feature>
<feature type="region of interest" description="Disordered" evidence="2">
    <location>
        <begin position="168"/>
        <end position="208"/>
    </location>
</feature>
<dbReference type="EMBL" id="BAABME010013726">
    <property type="protein sequence ID" value="GAA0186462.1"/>
    <property type="molecule type" value="Genomic_DNA"/>
</dbReference>